<dbReference type="NCBIfam" id="NF001392">
    <property type="entry name" value="PRK00281.2-1"/>
    <property type="match status" value="1"/>
</dbReference>
<feature type="transmembrane region" description="Helical" evidence="17">
    <location>
        <begin position="290"/>
        <end position="311"/>
    </location>
</feature>
<keyword evidence="9 17" id="KW-0573">Peptidoglycan synthesis</keyword>
<keyword evidence="13 17" id="KW-0961">Cell wall biogenesis/degradation</keyword>
<feature type="transmembrane region" description="Helical" evidence="17">
    <location>
        <begin position="122"/>
        <end position="140"/>
    </location>
</feature>
<evidence type="ECO:0000256" key="8">
    <source>
        <dbReference type="ARBA" id="ARBA00022960"/>
    </source>
</evidence>
<evidence type="ECO:0000256" key="11">
    <source>
        <dbReference type="ARBA" id="ARBA00023136"/>
    </source>
</evidence>
<gene>
    <name evidence="17" type="primary">uppP</name>
    <name evidence="18" type="ORF">DFR68_101249</name>
</gene>
<dbReference type="EMBL" id="QQAZ01000001">
    <property type="protein sequence ID" value="RDI55416.1"/>
    <property type="molecule type" value="Genomic_DNA"/>
</dbReference>
<keyword evidence="10 17" id="KW-1133">Transmembrane helix</keyword>
<dbReference type="Pfam" id="PF02673">
    <property type="entry name" value="BacA"/>
    <property type="match status" value="1"/>
</dbReference>
<dbReference type="GO" id="GO:0009252">
    <property type="term" value="P:peptidoglycan biosynthetic process"/>
    <property type="evidence" value="ECO:0007669"/>
    <property type="project" value="UniProtKB-KW"/>
</dbReference>
<comment type="caution">
    <text evidence="18">The sequence shown here is derived from an EMBL/GenBank/DDBJ whole genome shotgun (WGS) entry which is preliminary data.</text>
</comment>
<comment type="function">
    <text evidence="17">Catalyzes the dephosphorylation of undecaprenyl diphosphate (UPP). Confers resistance to bacitracin.</text>
</comment>
<evidence type="ECO:0000256" key="6">
    <source>
        <dbReference type="ARBA" id="ARBA00022692"/>
    </source>
</evidence>
<reference evidence="18 19" key="1">
    <citation type="submission" date="2018-07" db="EMBL/GenBank/DDBJ databases">
        <title>Genomic Encyclopedia of Type Strains, Phase IV (KMG-IV): sequencing the most valuable type-strain genomes for metagenomic binning, comparative biology and taxonomic classification.</title>
        <authorList>
            <person name="Goeker M."/>
        </authorList>
    </citation>
    <scope>NUCLEOTIDE SEQUENCE [LARGE SCALE GENOMIC DNA]</scope>
    <source>
        <strain evidence="18 19">DSM 44952</strain>
    </source>
</reference>
<keyword evidence="8 17" id="KW-0133">Cell shape</keyword>
<dbReference type="GO" id="GO:0050380">
    <property type="term" value="F:undecaprenyl-diphosphatase activity"/>
    <property type="evidence" value="ECO:0007669"/>
    <property type="project" value="UniProtKB-UniRule"/>
</dbReference>
<dbReference type="RefSeq" id="WP_174556906.1">
    <property type="nucleotide sequence ID" value="NZ_QQAZ01000001.1"/>
</dbReference>
<accession>A0A370HF60</accession>
<comment type="similarity">
    <text evidence="2 17">Belongs to the UppP family.</text>
</comment>
<keyword evidence="12 17" id="KW-0046">Antibiotic resistance</keyword>
<sequence length="312" mass="33386">MGASMTWMQALILGAVQGLTEFLPISSSAHLRIVSGVFFGDDAGASFTAVTQLGTEAAVVVYFAKDIWRILQAWFTTVYLKLTASSRQPVPISEQVTTQLPVYTGDPGALDPDSQRELDYRIGWYVIIATIPIGLLGFLFKDAVRTGARNLWLVSTMLIVFALVIAAAEYYGRKQRPIEQLTTRDGLIMGFAQCLALIPGVSRSGATSSAGLFIGLTREAAVRFSFLLAIPAVVASGLFSLPDAFEPAGEGLNASGPQLLVATVVSFVLGYASVAWLLRFVARHSLDWFVGYRIVLGLLMLGLLAGGVVSAT</sequence>
<evidence type="ECO:0000256" key="10">
    <source>
        <dbReference type="ARBA" id="ARBA00022989"/>
    </source>
</evidence>
<dbReference type="InterPro" id="IPR003824">
    <property type="entry name" value="UppP"/>
</dbReference>
<evidence type="ECO:0000256" key="15">
    <source>
        <dbReference type="ARBA" id="ARBA00032932"/>
    </source>
</evidence>
<feature type="transmembrane region" description="Helical" evidence="17">
    <location>
        <begin position="259"/>
        <end position="278"/>
    </location>
</feature>
<dbReference type="AlphaFoldDB" id="A0A370HF60"/>
<feature type="transmembrane region" description="Helical" evidence="17">
    <location>
        <begin position="220"/>
        <end position="239"/>
    </location>
</feature>
<dbReference type="EC" id="3.6.1.27" evidence="3 17"/>
<organism evidence="18 19">
    <name type="scientific">Nocardia mexicana</name>
    <dbReference type="NCBI Taxonomy" id="279262"/>
    <lineage>
        <taxon>Bacteria</taxon>
        <taxon>Bacillati</taxon>
        <taxon>Actinomycetota</taxon>
        <taxon>Actinomycetes</taxon>
        <taxon>Mycobacteriales</taxon>
        <taxon>Nocardiaceae</taxon>
        <taxon>Nocardia</taxon>
    </lineage>
</organism>
<keyword evidence="11 17" id="KW-0472">Membrane</keyword>
<evidence type="ECO:0000256" key="5">
    <source>
        <dbReference type="ARBA" id="ARBA00022475"/>
    </source>
</evidence>
<evidence type="ECO:0000256" key="1">
    <source>
        <dbReference type="ARBA" id="ARBA00004651"/>
    </source>
</evidence>
<evidence type="ECO:0000256" key="16">
    <source>
        <dbReference type="ARBA" id="ARBA00047594"/>
    </source>
</evidence>
<evidence type="ECO:0000313" key="19">
    <source>
        <dbReference type="Proteomes" id="UP000255355"/>
    </source>
</evidence>
<evidence type="ECO:0000256" key="14">
    <source>
        <dbReference type="ARBA" id="ARBA00032707"/>
    </source>
</evidence>
<dbReference type="STRING" id="1210089.GCA_001613165_04537"/>
<keyword evidence="19" id="KW-1185">Reference proteome</keyword>
<comment type="subcellular location">
    <subcellularLocation>
        <location evidence="1 17">Cell membrane</location>
        <topology evidence="1 17">Multi-pass membrane protein</topology>
    </subcellularLocation>
</comment>
<comment type="catalytic activity">
    <reaction evidence="16 17">
        <text>di-trans,octa-cis-undecaprenyl diphosphate + H2O = di-trans,octa-cis-undecaprenyl phosphate + phosphate + H(+)</text>
        <dbReference type="Rhea" id="RHEA:28094"/>
        <dbReference type="ChEBI" id="CHEBI:15377"/>
        <dbReference type="ChEBI" id="CHEBI:15378"/>
        <dbReference type="ChEBI" id="CHEBI:43474"/>
        <dbReference type="ChEBI" id="CHEBI:58405"/>
        <dbReference type="ChEBI" id="CHEBI:60392"/>
        <dbReference type="EC" id="3.6.1.27"/>
    </reaction>
</comment>
<evidence type="ECO:0000256" key="13">
    <source>
        <dbReference type="ARBA" id="ARBA00023316"/>
    </source>
</evidence>
<dbReference type="HAMAP" id="MF_01006">
    <property type="entry name" value="Undec_diphosphatase"/>
    <property type="match status" value="1"/>
</dbReference>
<evidence type="ECO:0000256" key="17">
    <source>
        <dbReference type="HAMAP-Rule" id="MF_01006"/>
    </source>
</evidence>
<proteinExistence type="inferred from homology"/>
<dbReference type="Proteomes" id="UP000255355">
    <property type="component" value="Unassembled WGS sequence"/>
</dbReference>
<comment type="miscellaneous">
    <text evidence="17">Bacitracin is thought to be involved in the inhibition of peptidoglycan synthesis by sequestering undecaprenyl diphosphate, thereby reducing the pool of lipid carrier available.</text>
</comment>
<feature type="transmembrane region" description="Helical" evidence="17">
    <location>
        <begin position="152"/>
        <end position="171"/>
    </location>
</feature>
<dbReference type="GO" id="GO:0071555">
    <property type="term" value="P:cell wall organization"/>
    <property type="evidence" value="ECO:0007669"/>
    <property type="project" value="UniProtKB-KW"/>
</dbReference>
<keyword evidence="5 17" id="KW-1003">Cell membrane</keyword>
<dbReference type="GO" id="GO:0005886">
    <property type="term" value="C:plasma membrane"/>
    <property type="evidence" value="ECO:0007669"/>
    <property type="project" value="UniProtKB-SubCell"/>
</dbReference>
<evidence type="ECO:0000256" key="2">
    <source>
        <dbReference type="ARBA" id="ARBA00010621"/>
    </source>
</evidence>
<dbReference type="PANTHER" id="PTHR30622">
    <property type="entry name" value="UNDECAPRENYL-DIPHOSPHATASE"/>
    <property type="match status" value="1"/>
</dbReference>
<evidence type="ECO:0000256" key="12">
    <source>
        <dbReference type="ARBA" id="ARBA00023251"/>
    </source>
</evidence>
<dbReference type="PANTHER" id="PTHR30622:SF4">
    <property type="entry name" value="UNDECAPRENYL-DIPHOSPHATASE"/>
    <property type="match status" value="1"/>
</dbReference>
<keyword evidence="7 17" id="KW-0378">Hydrolase</keyword>
<dbReference type="GO" id="GO:0008360">
    <property type="term" value="P:regulation of cell shape"/>
    <property type="evidence" value="ECO:0007669"/>
    <property type="project" value="UniProtKB-KW"/>
</dbReference>
<name>A0A370HF60_9NOCA</name>
<evidence type="ECO:0000313" key="18">
    <source>
        <dbReference type="EMBL" id="RDI55416.1"/>
    </source>
</evidence>
<evidence type="ECO:0000256" key="3">
    <source>
        <dbReference type="ARBA" id="ARBA00012374"/>
    </source>
</evidence>
<protein>
    <recommendedName>
        <fullName evidence="4 17">Undecaprenyl-diphosphatase</fullName>
        <ecNumber evidence="3 17">3.6.1.27</ecNumber>
    </recommendedName>
    <alternativeName>
        <fullName evidence="15 17">Bacitracin resistance protein</fullName>
    </alternativeName>
    <alternativeName>
        <fullName evidence="14 17">Undecaprenyl pyrophosphate phosphatase</fullName>
    </alternativeName>
</protein>
<evidence type="ECO:0000256" key="4">
    <source>
        <dbReference type="ARBA" id="ARBA00021581"/>
    </source>
</evidence>
<keyword evidence="6 17" id="KW-0812">Transmembrane</keyword>
<evidence type="ECO:0000256" key="7">
    <source>
        <dbReference type="ARBA" id="ARBA00022801"/>
    </source>
</evidence>
<dbReference type="GO" id="GO:0046677">
    <property type="term" value="P:response to antibiotic"/>
    <property type="evidence" value="ECO:0007669"/>
    <property type="project" value="UniProtKB-UniRule"/>
</dbReference>
<evidence type="ECO:0000256" key="9">
    <source>
        <dbReference type="ARBA" id="ARBA00022984"/>
    </source>
</evidence>